<proteinExistence type="inferred from homology"/>
<evidence type="ECO:0000256" key="5">
    <source>
        <dbReference type="ARBA" id="ARBA00022801"/>
    </source>
</evidence>
<dbReference type="Gene3D" id="2.160.20.10">
    <property type="entry name" value="Single-stranded right-handed beta-helix, Pectin lyase-like"/>
    <property type="match status" value="1"/>
</dbReference>
<keyword evidence="4" id="KW-0964">Secreted</keyword>
<organism evidence="11 12">
    <name type="scientific">Acorus gramineus</name>
    <name type="common">Dwarf sweet flag</name>
    <dbReference type="NCBI Taxonomy" id="55184"/>
    <lineage>
        <taxon>Eukaryota</taxon>
        <taxon>Viridiplantae</taxon>
        <taxon>Streptophyta</taxon>
        <taxon>Embryophyta</taxon>
        <taxon>Tracheophyta</taxon>
        <taxon>Spermatophyta</taxon>
        <taxon>Magnoliopsida</taxon>
        <taxon>Liliopsida</taxon>
        <taxon>Acoraceae</taxon>
        <taxon>Acorus</taxon>
    </lineage>
</organism>
<evidence type="ECO:0008006" key="13">
    <source>
        <dbReference type="Google" id="ProtNLM"/>
    </source>
</evidence>
<name>A0AAV9B4H8_ACOGR</name>
<dbReference type="GO" id="GO:0004650">
    <property type="term" value="F:polygalacturonase activity"/>
    <property type="evidence" value="ECO:0007669"/>
    <property type="project" value="InterPro"/>
</dbReference>
<dbReference type="SMART" id="SM00710">
    <property type="entry name" value="PbH1"/>
    <property type="match status" value="5"/>
</dbReference>
<reference evidence="11" key="2">
    <citation type="submission" date="2023-06" db="EMBL/GenBank/DDBJ databases">
        <authorList>
            <person name="Ma L."/>
            <person name="Liu K.-W."/>
            <person name="Li Z."/>
            <person name="Hsiao Y.-Y."/>
            <person name="Qi Y."/>
            <person name="Fu T."/>
            <person name="Tang G."/>
            <person name="Zhang D."/>
            <person name="Sun W.-H."/>
            <person name="Liu D.-K."/>
            <person name="Li Y."/>
            <person name="Chen G.-Z."/>
            <person name="Liu X.-D."/>
            <person name="Liao X.-Y."/>
            <person name="Jiang Y.-T."/>
            <person name="Yu X."/>
            <person name="Hao Y."/>
            <person name="Huang J."/>
            <person name="Zhao X.-W."/>
            <person name="Ke S."/>
            <person name="Chen Y.-Y."/>
            <person name="Wu W.-L."/>
            <person name="Hsu J.-L."/>
            <person name="Lin Y.-F."/>
            <person name="Huang M.-D."/>
            <person name="Li C.-Y."/>
            <person name="Huang L."/>
            <person name="Wang Z.-W."/>
            <person name="Zhao X."/>
            <person name="Zhong W.-Y."/>
            <person name="Peng D.-H."/>
            <person name="Ahmad S."/>
            <person name="Lan S."/>
            <person name="Zhang J.-S."/>
            <person name="Tsai W.-C."/>
            <person name="Van De Peer Y."/>
            <person name="Liu Z.-J."/>
        </authorList>
    </citation>
    <scope>NUCLEOTIDE SEQUENCE</scope>
    <source>
        <strain evidence="11">SCP</strain>
        <tissue evidence="11">Leaves</tissue>
    </source>
</reference>
<evidence type="ECO:0000256" key="2">
    <source>
        <dbReference type="ARBA" id="ARBA00008834"/>
    </source>
</evidence>
<dbReference type="EMBL" id="JAUJYN010000005">
    <property type="protein sequence ID" value="KAK1271209.1"/>
    <property type="molecule type" value="Genomic_DNA"/>
</dbReference>
<feature type="signal peptide" evidence="10">
    <location>
        <begin position="1"/>
        <end position="26"/>
    </location>
</feature>
<dbReference type="GO" id="GO:0071555">
    <property type="term" value="P:cell wall organization"/>
    <property type="evidence" value="ECO:0007669"/>
    <property type="project" value="UniProtKB-KW"/>
</dbReference>
<reference evidence="11" key="1">
    <citation type="journal article" date="2023" name="Nat. Commun.">
        <title>Diploid and tetraploid genomes of Acorus and the evolution of monocots.</title>
        <authorList>
            <person name="Ma L."/>
            <person name="Liu K.W."/>
            <person name="Li Z."/>
            <person name="Hsiao Y.Y."/>
            <person name="Qi Y."/>
            <person name="Fu T."/>
            <person name="Tang G.D."/>
            <person name="Zhang D."/>
            <person name="Sun W.H."/>
            <person name="Liu D.K."/>
            <person name="Li Y."/>
            <person name="Chen G.Z."/>
            <person name="Liu X.D."/>
            <person name="Liao X.Y."/>
            <person name="Jiang Y.T."/>
            <person name="Yu X."/>
            <person name="Hao Y."/>
            <person name="Huang J."/>
            <person name="Zhao X.W."/>
            <person name="Ke S."/>
            <person name="Chen Y.Y."/>
            <person name="Wu W.L."/>
            <person name="Hsu J.L."/>
            <person name="Lin Y.F."/>
            <person name="Huang M.D."/>
            <person name="Li C.Y."/>
            <person name="Huang L."/>
            <person name="Wang Z.W."/>
            <person name="Zhao X."/>
            <person name="Zhong W.Y."/>
            <person name="Peng D.H."/>
            <person name="Ahmad S."/>
            <person name="Lan S."/>
            <person name="Zhang J.S."/>
            <person name="Tsai W.C."/>
            <person name="Van de Peer Y."/>
            <person name="Liu Z.J."/>
        </authorList>
    </citation>
    <scope>NUCLEOTIDE SEQUENCE</scope>
    <source>
        <strain evidence="11">SCP</strain>
    </source>
</reference>
<comment type="subcellular location">
    <subcellularLocation>
        <location evidence="1">Secreted</location>
        <location evidence="1">Cell wall</location>
    </subcellularLocation>
</comment>
<keyword evidence="5 9" id="KW-0378">Hydrolase</keyword>
<dbReference type="InterPro" id="IPR012334">
    <property type="entry name" value="Pectin_lyas_fold"/>
</dbReference>
<evidence type="ECO:0000256" key="6">
    <source>
        <dbReference type="ARBA" id="ARBA00023295"/>
    </source>
</evidence>
<dbReference type="SUPFAM" id="SSF51126">
    <property type="entry name" value="Pectin lyase-like"/>
    <property type="match status" value="1"/>
</dbReference>
<comment type="similarity">
    <text evidence="2 9">Belongs to the glycosyl hydrolase 28 family.</text>
</comment>
<keyword evidence="6 9" id="KW-0326">Glycosidase</keyword>
<keyword evidence="10" id="KW-0732">Signal</keyword>
<dbReference type="AlphaFoldDB" id="A0AAV9B4H8"/>
<evidence type="ECO:0000256" key="1">
    <source>
        <dbReference type="ARBA" id="ARBA00004191"/>
    </source>
</evidence>
<keyword evidence="7" id="KW-0961">Cell wall biogenesis/degradation</keyword>
<protein>
    <recommendedName>
        <fullName evidence="13">Polygalacturonase</fullName>
    </recommendedName>
</protein>
<accession>A0AAV9B4H8</accession>
<sequence>MAPSKTTFVVHTLLLVFTLLTTSAQAAYNVLDFGAKADGQTDSAKAFLAAWSAACSSTSPATVHVPSGRFLLNRVAFQGPCKNNKINFRMFGTLVAPSYTVIGMSNQWILFNQIDGLSINGGILDGQGTRLWACKLAGKNCPMGAKSIVFTKAKNLLINGLTSINSQLAHMVINGCEGVTMQNIKISATDESPNTDGLHVQMSTNVAITQSTIKTGDDCISIGPGMVNLWIEGVFCGPGHGISIGSLGKSSVEPGVQNVTVRSATFSGTQNGLRIKTWGRPSNGFVKGHSGIKISQVKYNDIKGTSATPIAVKFDCSLKNPCSGITLQDIKLTYNNKAALSYCRNADGGAAGIVVPQSCL</sequence>
<evidence type="ECO:0000256" key="9">
    <source>
        <dbReference type="RuleBase" id="RU361169"/>
    </source>
</evidence>
<evidence type="ECO:0000256" key="4">
    <source>
        <dbReference type="ARBA" id="ARBA00022525"/>
    </source>
</evidence>
<comment type="caution">
    <text evidence="11">The sequence shown here is derived from an EMBL/GenBank/DDBJ whole genome shotgun (WGS) entry which is preliminary data.</text>
</comment>
<feature type="chain" id="PRO_5043597338" description="Polygalacturonase" evidence="10">
    <location>
        <begin position="27"/>
        <end position="360"/>
    </location>
</feature>
<evidence type="ECO:0000256" key="10">
    <source>
        <dbReference type="SAM" id="SignalP"/>
    </source>
</evidence>
<dbReference type="GO" id="GO:0005975">
    <property type="term" value="P:carbohydrate metabolic process"/>
    <property type="evidence" value="ECO:0007669"/>
    <property type="project" value="InterPro"/>
</dbReference>
<evidence type="ECO:0000256" key="7">
    <source>
        <dbReference type="ARBA" id="ARBA00023316"/>
    </source>
</evidence>
<evidence type="ECO:0000313" key="11">
    <source>
        <dbReference type="EMBL" id="KAK1271209.1"/>
    </source>
</evidence>
<dbReference type="Proteomes" id="UP001179952">
    <property type="component" value="Unassembled WGS sequence"/>
</dbReference>
<dbReference type="InterPro" id="IPR011050">
    <property type="entry name" value="Pectin_lyase_fold/virulence"/>
</dbReference>
<evidence type="ECO:0000313" key="12">
    <source>
        <dbReference type="Proteomes" id="UP001179952"/>
    </source>
</evidence>
<gene>
    <name evidence="11" type="ORF">QJS04_geneDACA006141</name>
</gene>
<evidence type="ECO:0000256" key="3">
    <source>
        <dbReference type="ARBA" id="ARBA00022512"/>
    </source>
</evidence>
<dbReference type="PANTHER" id="PTHR31375">
    <property type="match status" value="1"/>
</dbReference>
<evidence type="ECO:0000256" key="8">
    <source>
        <dbReference type="PROSITE-ProRule" id="PRU10052"/>
    </source>
</evidence>
<keyword evidence="3" id="KW-0134">Cell wall</keyword>
<keyword evidence="12" id="KW-1185">Reference proteome</keyword>
<dbReference type="InterPro" id="IPR006626">
    <property type="entry name" value="PbH1"/>
</dbReference>
<feature type="active site" evidence="8">
    <location>
        <position position="240"/>
    </location>
</feature>
<dbReference type="Pfam" id="PF00295">
    <property type="entry name" value="Glyco_hydro_28"/>
    <property type="match status" value="2"/>
</dbReference>
<dbReference type="InterPro" id="IPR000743">
    <property type="entry name" value="Glyco_hydro_28"/>
</dbReference>
<dbReference type="PROSITE" id="PS00502">
    <property type="entry name" value="POLYGALACTURONASE"/>
    <property type="match status" value="1"/>
</dbReference>